<dbReference type="SUPFAM" id="SSF52317">
    <property type="entry name" value="Class I glutamine amidotransferase-like"/>
    <property type="match status" value="1"/>
</dbReference>
<evidence type="ECO:0000259" key="16">
    <source>
        <dbReference type="Pfam" id="PF04828"/>
    </source>
</evidence>
<sequence length="922" mass="100616">MELPPLPRTLILDYYDSYTNNLLTLFTKLYSDAEVLRKVVVVKADRYSWDQFRQDVLPNVDCVILSPGPGRPDKSSDIGFALELLRLHPVPILGVCLGHQAIGVAFGGKIINTPQITHGHVVPVLPVHPALGLFASPAWKDGFTATEPFEVVVYNSLTVDPTSLPDQLEVTAWSVPAPGKERTVQGLRHKEFPIWGVQYHPESISSTRGTALLRSFLLAVDAHHSNPKSYPSLLPSILSACAYRVAAAPSSRPSTPRTPGGGPWPTPPISPEGSQSSGDEADADEGARLNVNANVNAVGGLNAPGRVPRFRGFRLVERSFGEVGKGVETREVFEQVVRSRKGKERAVGEIWLDGQTPLRSTTASLAIPSFVLTYALSSRTVSLHRQDKAPITLDLGETTFWDWFSDGQATLAAHLPPQVVRGGWRGGWVGWFGYEMKEESLAGYRRRPKAGNDAGEQVEEVDACWAWVPSMAQRTGDGEWLARAVLGNVSFLPSSGSPEAEAEADMISWLVWQGIKFGASVREYDELVTSLSTILSSPQPSKVDPAPAFPTFRPIATGDDYRGRIDSCREAIRQGESYELTLTTRFESQIPSSSSTRPTNADADADATGSNSVTDPYELYLRLRTFNPAYYSAWMSFPSLSTPRGHGVHVLSSSPERFLRIEGGQVEMMPIKGTMARVKPGQCVYRRPHPLRPAVVLHPVNRCGPEAHRAGIIRRAQPRDDCAGQVGAQRGDSRGGQEVFPASVQLLDKLEAGRRRGIYSGALGYIGVDGETDLSVVIRTIVLEGDRLSIGAGGAITWLSDRHAEWDEVLTKVRSVVGVLDGVDAAPFLPCNKTEYTLTGSPKLYNELGDSGKPVERGFCGDCGSSLWYADGIKPHQIYFHGGLFDPQTIPAPTHELFTRNMEVWEKSYEGEGVFSEAGQRV</sequence>
<dbReference type="InterPro" id="IPR019999">
    <property type="entry name" value="Anth_synth_I-like"/>
</dbReference>
<dbReference type="NCBIfam" id="TIGR00566">
    <property type="entry name" value="trpG_papA"/>
    <property type="match status" value="1"/>
</dbReference>
<feature type="domain" description="Chorismate-utilising enzyme C-terminal" evidence="15">
    <location>
        <begin position="743"/>
        <end position="812"/>
    </location>
</feature>
<feature type="compositionally biased region" description="Low complexity" evidence="13">
    <location>
        <begin position="249"/>
        <end position="258"/>
    </location>
</feature>
<evidence type="ECO:0000256" key="11">
    <source>
        <dbReference type="ARBA" id="ARBA00031329"/>
    </source>
</evidence>
<evidence type="ECO:0000256" key="6">
    <source>
        <dbReference type="ARBA" id="ARBA00022679"/>
    </source>
</evidence>
<evidence type="ECO:0000313" key="17">
    <source>
        <dbReference type="EMBL" id="RSH84052.1"/>
    </source>
</evidence>
<feature type="domain" description="Glutamine amidotransferase" evidence="14">
    <location>
        <begin position="10"/>
        <end position="218"/>
    </location>
</feature>
<dbReference type="GO" id="GO:0008153">
    <property type="term" value="P:4-aminobenzoate biosynthetic process"/>
    <property type="evidence" value="ECO:0007669"/>
    <property type="project" value="TreeGrafter"/>
</dbReference>
<dbReference type="InterPro" id="IPR011057">
    <property type="entry name" value="Mss4-like_sf"/>
</dbReference>
<comment type="similarity">
    <text evidence="4">In the C-terminal section; belongs to the anthranilate synthase component I family.</text>
</comment>
<evidence type="ECO:0000256" key="10">
    <source>
        <dbReference type="ARBA" id="ARBA00022962"/>
    </source>
</evidence>
<feature type="compositionally biased region" description="Polar residues" evidence="13">
    <location>
        <begin position="587"/>
        <end position="599"/>
    </location>
</feature>
<accession>A0A427XZ14</accession>
<evidence type="ECO:0000256" key="1">
    <source>
        <dbReference type="ARBA" id="ARBA00001000"/>
    </source>
</evidence>
<protein>
    <recommendedName>
        <fullName evidence="5">aminodeoxychorismate synthase</fullName>
        <ecNumber evidence="5">2.6.1.85</ecNumber>
    </recommendedName>
    <alternativeName>
        <fullName evidence="11">Para-aminobenzoate synthase</fullName>
    </alternativeName>
    <alternativeName>
        <fullName evidence="12">p-aminobenzoic acid synthase</fullName>
    </alternativeName>
</protein>
<dbReference type="InterPro" id="IPR006913">
    <property type="entry name" value="CENP-V/GFA"/>
</dbReference>
<dbReference type="GO" id="GO:0046872">
    <property type="term" value="F:metal ion binding"/>
    <property type="evidence" value="ECO:0007669"/>
    <property type="project" value="UniProtKB-KW"/>
</dbReference>
<dbReference type="STRING" id="1890683.A0A427XZ14"/>
<dbReference type="Gene3D" id="3.40.50.880">
    <property type="match status" value="1"/>
</dbReference>
<evidence type="ECO:0000313" key="18">
    <source>
        <dbReference type="Proteomes" id="UP000279259"/>
    </source>
</evidence>
<evidence type="ECO:0000256" key="13">
    <source>
        <dbReference type="SAM" id="MobiDB-lite"/>
    </source>
</evidence>
<comment type="catalytic activity">
    <reaction evidence="1">
        <text>chorismate + L-glutamine = 4-amino-4-deoxychorismate + L-glutamate</text>
        <dbReference type="Rhea" id="RHEA:11672"/>
        <dbReference type="ChEBI" id="CHEBI:29748"/>
        <dbReference type="ChEBI" id="CHEBI:29985"/>
        <dbReference type="ChEBI" id="CHEBI:58359"/>
        <dbReference type="ChEBI" id="CHEBI:58406"/>
        <dbReference type="EC" id="2.6.1.85"/>
    </reaction>
</comment>
<comment type="similarity">
    <text evidence="3">Belongs to the Gfa family.</text>
</comment>
<dbReference type="PROSITE" id="PS51273">
    <property type="entry name" value="GATASE_TYPE_1"/>
    <property type="match status" value="1"/>
</dbReference>
<keyword evidence="9" id="KW-0289">Folate biosynthesis</keyword>
<proteinExistence type="inferred from homology"/>
<keyword evidence="8" id="KW-0862">Zinc</keyword>
<dbReference type="InterPro" id="IPR015890">
    <property type="entry name" value="Chorismate_C"/>
</dbReference>
<dbReference type="InterPro" id="IPR006221">
    <property type="entry name" value="TrpG/PapA_dom"/>
</dbReference>
<feature type="region of interest" description="Disordered" evidence="13">
    <location>
        <begin position="587"/>
        <end position="610"/>
    </location>
</feature>
<comment type="pathway">
    <text evidence="2">Cofactor biosynthesis; tetrahydrofolate biosynthesis; 4-aminobenzoate from chorismate: step 1/2.</text>
</comment>
<dbReference type="EMBL" id="RSCD01000022">
    <property type="protein sequence ID" value="RSH84052.1"/>
    <property type="molecule type" value="Genomic_DNA"/>
</dbReference>
<evidence type="ECO:0000256" key="3">
    <source>
        <dbReference type="ARBA" id="ARBA00005495"/>
    </source>
</evidence>
<dbReference type="CDD" id="cd01743">
    <property type="entry name" value="GATase1_Anthranilate_Synthase"/>
    <property type="match status" value="1"/>
</dbReference>
<dbReference type="Gene3D" id="3.90.1590.10">
    <property type="entry name" value="glutathione-dependent formaldehyde- activating enzyme (gfa)"/>
    <property type="match status" value="1"/>
</dbReference>
<dbReference type="PRINTS" id="PR00097">
    <property type="entry name" value="ANTSNTHASEII"/>
</dbReference>
<evidence type="ECO:0000256" key="2">
    <source>
        <dbReference type="ARBA" id="ARBA00005009"/>
    </source>
</evidence>
<dbReference type="PANTHER" id="PTHR11236:SF18">
    <property type="entry name" value="AMINODEOXYCHORISMATE SYNTHASE"/>
    <property type="match status" value="1"/>
</dbReference>
<dbReference type="GO" id="GO:0005737">
    <property type="term" value="C:cytoplasm"/>
    <property type="evidence" value="ECO:0007669"/>
    <property type="project" value="TreeGrafter"/>
</dbReference>
<dbReference type="EC" id="2.6.1.85" evidence="5"/>
<feature type="region of interest" description="Disordered" evidence="13">
    <location>
        <begin position="249"/>
        <end position="283"/>
    </location>
</feature>
<keyword evidence="7" id="KW-0479">Metal-binding</keyword>
<dbReference type="GO" id="GO:0046656">
    <property type="term" value="P:folic acid biosynthetic process"/>
    <property type="evidence" value="ECO:0007669"/>
    <property type="project" value="UniProtKB-KW"/>
</dbReference>
<evidence type="ECO:0000256" key="4">
    <source>
        <dbReference type="ARBA" id="ARBA00005970"/>
    </source>
</evidence>
<reference evidence="17 18" key="1">
    <citation type="submission" date="2018-11" db="EMBL/GenBank/DDBJ databases">
        <title>Genome sequence of Saitozyma podzolica DSM 27192.</title>
        <authorList>
            <person name="Aliyu H."/>
            <person name="Gorte O."/>
            <person name="Ochsenreither K."/>
        </authorList>
    </citation>
    <scope>NUCLEOTIDE SEQUENCE [LARGE SCALE GENOMIC DNA]</scope>
    <source>
        <strain evidence="17 18">DSM 27192</strain>
    </source>
</reference>
<dbReference type="InterPro" id="IPR017926">
    <property type="entry name" value="GATASE"/>
</dbReference>
<dbReference type="InterPro" id="IPR029062">
    <property type="entry name" value="Class_I_gatase-like"/>
</dbReference>
<dbReference type="Pfam" id="PF04828">
    <property type="entry name" value="GFA"/>
    <property type="match status" value="1"/>
</dbReference>
<dbReference type="SUPFAM" id="SSF56322">
    <property type="entry name" value="ADC synthase"/>
    <property type="match status" value="2"/>
</dbReference>
<dbReference type="Pfam" id="PF00425">
    <property type="entry name" value="Chorismate_bind"/>
    <property type="match status" value="2"/>
</dbReference>
<dbReference type="Proteomes" id="UP000279259">
    <property type="component" value="Unassembled WGS sequence"/>
</dbReference>
<dbReference type="InterPro" id="IPR005801">
    <property type="entry name" value="ADC_synthase"/>
</dbReference>
<dbReference type="SUPFAM" id="SSF51316">
    <property type="entry name" value="Mss4-like"/>
    <property type="match status" value="1"/>
</dbReference>
<dbReference type="AlphaFoldDB" id="A0A427XZ14"/>
<dbReference type="Pfam" id="PF00117">
    <property type="entry name" value="GATase"/>
    <property type="match status" value="1"/>
</dbReference>
<dbReference type="GO" id="GO:0016846">
    <property type="term" value="F:carbon-sulfur lyase activity"/>
    <property type="evidence" value="ECO:0007669"/>
    <property type="project" value="InterPro"/>
</dbReference>
<dbReference type="GO" id="GO:0046654">
    <property type="term" value="P:tetrahydrofolate biosynthetic process"/>
    <property type="evidence" value="ECO:0007669"/>
    <property type="project" value="UniProtKB-UniPathway"/>
</dbReference>
<evidence type="ECO:0000259" key="15">
    <source>
        <dbReference type="Pfam" id="PF00425"/>
    </source>
</evidence>
<evidence type="ECO:0000259" key="14">
    <source>
        <dbReference type="Pfam" id="PF00117"/>
    </source>
</evidence>
<keyword evidence="18" id="KW-1185">Reference proteome</keyword>
<evidence type="ECO:0000256" key="8">
    <source>
        <dbReference type="ARBA" id="ARBA00022833"/>
    </source>
</evidence>
<dbReference type="PRINTS" id="PR00096">
    <property type="entry name" value="GATASE"/>
</dbReference>
<gene>
    <name evidence="17" type="primary">PAB1_1</name>
    <name evidence="17" type="ORF">EHS25_005297</name>
</gene>
<organism evidence="17 18">
    <name type="scientific">Saitozyma podzolica</name>
    <dbReference type="NCBI Taxonomy" id="1890683"/>
    <lineage>
        <taxon>Eukaryota</taxon>
        <taxon>Fungi</taxon>
        <taxon>Dikarya</taxon>
        <taxon>Basidiomycota</taxon>
        <taxon>Agaricomycotina</taxon>
        <taxon>Tremellomycetes</taxon>
        <taxon>Tremellales</taxon>
        <taxon>Trimorphomycetaceae</taxon>
        <taxon>Saitozyma</taxon>
    </lineage>
</organism>
<dbReference type="Gene3D" id="3.60.120.10">
    <property type="entry name" value="Anthranilate synthase"/>
    <property type="match status" value="2"/>
</dbReference>
<evidence type="ECO:0000256" key="9">
    <source>
        <dbReference type="ARBA" id="ARBA00022909"/>
    </source>
</evidence>
<evidence type="ECO:0000256" key="7">
    <source>
        <dbReference type="ARBA" id="ARBA00022723"/>
    </source>
</evidence>
<feature type="domain" description="Chorismate-utilising enzyme C-terminal" evidence="15">
    <location>
        <begin position="559"/>
        <end position="681"/>
    </location>
</feature>
<dbReference type="PANTHER" id="PTHR11236">
    <property type="entry name" value="AMINOBENZOATE/ANTHRANILATE SYNTHASE"/>
    <property type="match status" value="1"/>
</dbReference>
<dbReference type="GO" id="GO:0046820">
    <property type="term" value="F:4-amino-4-deoxychorismate synthase activity"/>
    <property type="evidence" value="ECO:0007669"/>
    <property type="project" value="UniProtKB-EC"/>
</dbReference>
<keyword evidence="6" id="KW-0808">Transferase</keyword>
<comment type="caution">
    <text evidence="17">The sequence shown here is derived from an EMBL/GenBank/DDBJ whole genome shotgun (WGS) entry which is preliminary data.</text>
</comment>
<feature type="domain" description="CENP-V/GFA" evidence="16">
    <location>
        <begin position="832"/>
        <end position="900"/>
    </location>
</feature>
<dbReference type="GO" id="GO:0000162">
    <property type="term" value="P:L-tryptophan biosynthetic process"/>
    <property type="evidence" value="ECO:0007669"/>
    <property type="project" value="TreeGrafter"/>
</dbReference>
<dbReference type="OrthoDB" id="64220at2759"/>
<dbReference type="PRINTS" id="PR00099">
    <property type="entry name" value="CPSGATASE"/>
</dbReference>
<dbReference type="UniPathway" id="UPA00077">
    <property type="reaction ID" value="UER00149"/>
</dbReference>
<name>A0A427XZ14_9TREE</name>
<keyword evidence="10" id="KW-0315">Glutamine amidotransferase</keyword>
<evidence type="ECO:0000256" key="5">
    <source>
        <dbReference type="ARBA" id="ARBA00013139"/>
    </source>
</evidence>
<evidence type="ECO:0000256" key="12">
    <source>
        <dbReference type="ARBA" id="ARBA00031904"/>
    </source>
</evidence>